<name>A0A238JZ31_9RHOB</name>
<keyword evidence="2" id="KW-1185">Reference proteome</keyword>
<sequence>MFIKRIDGPRTVTLPDGSTMTRADLPPVDTKRWVASRKAAVVKAVAANLIDQEEALARYSLSIEEFESWKIAVARHGPKALKTTKIQTYRQSGVD</sequence>
<dbReference type="AlphaFoldDB" id="A0A238JZ31"/>
<reference evidence="2" key="1">
    <citation type="submission" date="2017-05" db="EMBL/GenBank/DDBJ databases">
        <authorList>
            <person name="Rodrigo-Torres L."/>
            <person name="Arahal R. D."/>
            <person name="Lucena T."/>
        </authorList>
    </citation>
    <scope>NUCLEOTIDE SEQUENCE [LARGE SCALE GENOMIC DNA]</scope>
    <source>
        <strain evidence="2">CECT 8621</strain>
    </source>
</reference>
<proteinExistence type="predicted"/>
<evidence type="ECO:0000313" key="1">
    <source>
        <dbReference type="EMBL" id="SMX34966.1"/>
    </source>
</evidence>
<dbReference type="Gene3D" id="1.10.10.10">
    <property type="entry name" value="Winged helix-like DNA-binding domain superfamily/Winged helix DNA-binding domain"/>
    <property type="match status" value="1"/>
</dbReference>
<dbReference type="Proteomes" id="UP000202922">
    <property type="component" value="Unassembled WGS sequence"/>
</dbReference>
<evidence type="ECO:0008006" key="3">
    <source>
        <dbReference type="Google" id="ProtNLM"/>
    </source>
</evidence>
<dbReference type="GO" id="GO:0043565">
    <property type="term" value="F:sequence-specific DNA binding"/>
    <property type="evidence" value="ECO:0007669"/>
    <property type="project" value="InterPro"/>
</dbReference>
<dbReference type="Pfam" id="PF06627">
    <property type="entry name" value="DUF1153"/>
    <property type="match status" value="1"/>
</dbReference>
<dbReference type="InterPro" id="IPR009534">
    <property type="entry name" value="DUF1153"/>
</dbReference>
<accession>A0A238JZ31</accession>
<dbReference type="OrthoDB" id="9796775at2"/>
<dbReference type="InterPro" id="IPR036388">
    <property type="entry name" value="WH-like_DNA-bd_sf"/>
</dbReference>
<dbReference type="RefSeq" id="WP_093966978.1">
    <property type="nucleotide sequence ID" value="NZ_FXYE01000001.1"/>
</dbReference>
<dbReference type="EMBL" id="FXYE01000001">
    <property type="protein sequence ID" value="SMX34966.1"/>
    <property type="molecule type" value="Genomic_DNA"/>
</dbReference>
<protein>
    <recommendedName>
        <fullName evidence="3">DUF1153 domain-containing protein</fullName>
    </recommendedName>
</protein>
<evidence type="ECO:0000313" key="2">
    <source>
        <dbReference type="Proteomes" id="UP000202922"/>
    </source>
</evidence>
<organism evidence="1 2">
    <name type="scientific">Actibacterium lipolyticum</name>
    <dbReference type="NCBI Taxonomy" id="1524263"/>
    <lineage>
        <taxon>Bacteria</taxon>
        <taxon>Pseudomonadati</taxon>
        <taxon>Pseudomonadota</taxon>
        <taxon>Alphaproteobacteria</taxon>
        <taxon>Rhodobacterales</taxon>
        <taxon>Roseobacteraceae</taxon>
        <taxon>Actibacterium</taxon>
    </lineage>
</organism>
<gene>
    <name evidence="1" type="ORF">COL8621_01581</name>
</gene>
<dbReference type="SUPFAM" id="SSF48295">
    <property type="entry name" value="TrpR-like"/>
    <property type="match status" value="1"/>
</dbReference>
<dbReference type="InterPro" id="IPR010921">
    <property type="entry name" value="Trp_repressor/repl_initiator"/>
</dbReference>